<evidence type="ECO:0000256" key="1">
    <source>
        <dbReference type="SAM" id="MobiDB-lite"/>
    </source>
</evidence>
<dbReference type="EMBL" id="CP044016">
    <property type="protein sequence ID" value="QES90852.1"/>
    <property type="molecule type" value="Genomic_DNA"/>
</dbReference>
<dbReference type="OrthoDB" id="662090at2"/>
<organism evidence="3 4">
    <name type="scientific">Rhizosphaericola mali</name>
    <dbReference type="NCBI Taxonomy" id="2545455"/>
    <lineage>
        <taxon>Bacteria</taxon>
        <taxon>Pseudomonadati</taxon>
        <taxon>Bacteroidota</taxon>
        <taxon>Chitinophagia</taxon>
        <taxon>Chitinophagales</taxon>
        <taxon>Chitinophagaceae</taxon>
        <taxon>Rhizosphaericola</taxon>
    </lineage>
</organism>
<keyword evidence="4" id="KW-1185">Reference proteome</keyword>
<dbReference type="KEGG" id="arac:E0W69_020110"/>
<dbReference type="AlphaFoldDB" id="A0A5P2GA89"/>
<feature type="region of interest" description="Disordered" evidence="1">
    <location>
        <begin position="24"/>
        <end position="44"/>
    </location>
</feature>
<name>A0A5P2GA89_9BACT</name>
<keyword evidence="2" id="KW-0732">Signal</keyword>
<gene>
    <name evidence="3" type="ORF">E0W69_020110</name>
</gene>
<proteinExistence type="predicted"/>
<evidence type="ECO:0000256" key="2">
    <source>
        <dbReference type="SAM" id="SignalP"/>
    </source>
</evidence>
<evidence type="ECO:0000313" key="3">
    <source>
        <dbReference type="EMBL" id="QES90852.1"/>
    </source>
</evidence>
<dbReference type="PROSITE" id="PS51257">
    <property type="entry name" value="PROKAR_LIPOPROTEIN"/>
    <property type="match status" value="1"/>
</dbReference>
<accession>A0A5P2GA89</accession>
<feature type="signal peptide" evidence="2">
    <location>
        <begin position="1"/>
        <end position="17"/>
    </location>
</feature>
<dbReference type="Proteomes" id="UP000292424">
    <property type="component" value="Chromosome"/>
</dbReference>
<feature type="chain" id="PRO_5024284203" evidence="2">
    <location>
        <begin position="18"/>
        <end position="169"/>
    </location>
</feature>
<protein>
    <submittedName>
        <fullName evidence="3">Uncharacterized protein</fullName>
    </submittedName>
</protein>
<evidence type="ECO:0000313" key="4">
    <source>
        <dbReference type="Proteomes" id="UP000292424"/>
    </source>
</evidence>
<dbReference type="RefSeq" id="WP_131331835.1">
    <property type="nucleotide sequence ID" value="NZ_CP044016.1"/>
</dbReference>
<reference evidence="3 4" key="1">
    <citation type="submission" date="2019-09" db="EMBL/GenBank/DDBJ databases">
        <title>Complete genome sequence of Arachidicoccus sp. B3-10 isolated from apple orchard soil.</title>
        <authorList>
            <person name="Kim H.S."/>
            <person name="Han K.-I."/>
            <person name="Suh M.K."/>
            <person name="Lee K.C."/>
            <person name="Eom M.K."/>
            <person name="Kim J.-S."/>
            <person name="Kang S.W."/>
            <person name="Sin Y."/>
            <person name="Lee J.-S."/>
        </authorList>
    </citation>
    <scope>NUCLEOTIDE SEQUENCE [LARGE SCALE GENOMIC DNA]</scope>
    <source>
        <strain evidence="3 4">B3-10</strain>
    </source>
</reference>
<sequence>MKFWILILLTASLFVISCGKKTVPTATPSNHKSHPMIPSNTPKKDTVKVAEKKVEMEANEPVSDTVPPAMVYSKVFTVVDSHGRLLMSQDKKPGDVNPDWGALNNIRSFTPNQAQTLASRFKSVPPRVIYVPAEFAKKGRKGKYYIYSKRFWYWQKSDGLFYLDTNYYQ</sequence>